<protein>
    <submittedName>
        <fullName evidence="2">Uncharacterized protein</fullName>
    </submittedName>
</protein>
<accession>A0ABD3VTX4</accession>
<dbReference type="EMBL" id="JBJQND010000010">
    <property type="protein sequence ID" value="KAL3865032.1"/>
    <property type="molecule type" value="Genomic_DNA"/>
</dbReference>
<reference evidence="2 3" key="1">
    <citation type="submission" date="2024-11" db="EMBL/GenBank/DDBJ databases">
        <title>Chromosome-level genome assembly of the freshwater bivalve Anodonta woodiana.</title>
        <authorList>
            <person name="Chen X."/>
        </authorList>
    </citation>
    <scope>NUCLEOTIDE SEQUENCE [LARGE SCALE GENOMIC DNA]</scope>
    <source>
        <strain evidence="2">MN2024</strain>
        <tissue evidence="2">Gills</tissue>
    </source>
</reference>
<evidence type="ECO:0000256" key="1">
    <source>
        <dbReference type="SAM" id="Phobius"/>
    </source>
</evidence>
<proteinExistence type="predicted"/>
<feature type="transmembrane region" description="Helical" evidence="1">
    <location>
        <begin position="188"/>
        <end position="210"/>
    </location>
</feature>
<keyword evidence="1" id="KW-1133">Transmembrane helix</keyword>
<gene>
    <name evidence="2" type="ORF">ACJMK2_006665</name>
</gene>
<dbReference type="Proteomes" id="UP001634394">
    <property type="component" value="Unassembled WGS sequence"/>
</dbReference>
<name>A0ABD3VTX4_SINWO</name>
<organism evidence="2 3">
    <name type="scientific">Sinanodonta woodiana</name>
    <name type="common">Chinese pond mussel</name>
    <name type="synonym">Anodonta woodiana</name>
    <dbReference type="NCBI Taxonomy" id="1069815"/>
    <lineage>
        <taxon>Eukaryota</taxon>
        <taxon>Metazoa</taxon>
        <taxon>Spiralia</taxon>
        <taxon>Lophotrochozoa</taxon>
        <taxon>Mollusca</taxon>
        <taxon>Bivalvia</taxon>
        <taxon>Autobranchia</taxon>
        <taxon>Heteroconchia</taxon>
        <taxon>Palaeoheterodonta</taxon>
        <taxon>Unionida</taxon>
        <taxon>Unionoidea</taxon>
        <taxon>Unionidae</taxon>
        <taxon>Unioninae</taxon>
        <taxon>Sinanodonta</taxon>
    </lineage>
</organism>
<keyword evidence="3" id="KW-1185">Reference proteome</keyword>
<feature type="transmembrane region" description="Helical" evidence="1">
    <location>
        <begin position="231"/>
        <end position="258"/>
    </location>
</feature>
<dbReference type="AlphaFoldDB" id="A0ABD3VTX4"/>
<evidence type="ECO:0000313" key="2">
    <source>
        <dbReference type="EMBL" id="KAL3865032.1"/>
    </source>
</evidence>
<keyword evidence="1" id="KW-0812">Transmembrane</keyword>
<keyword evidence="1" id="KW-0472">Membrane</keyword>
<evidence type="ECO:0000313" key="3">
    <source>
        <dbReference type="Proteomes" id="UP001634394"/>
    </source>
</evidence>
<comment type="caution">
    <text evidence="2">The sequence shown here is derived from an EMBL/GenBank/DDBJ whole genome shotgun (WGS) entry which is preliminary data.</text>
</comment>
<sequence>MHFQDSVMDYQFESDNCISEPSVDNEKRIALAINPYDYYNNRFSEGDNGHSAKQTKSTVNELEQNANFLQENTKVGKNSLEVCLGHYKRAENTFTGNSFQTESSPVCIPLNVDGSISLIPSETNSVYQGYTRLYDVVSKSDSTREDPLETKSQNATSDYNSSKRKIDEEAIVDVAANKYNRWNHTIHDYLWCPFVLFFVFFCCAPAVLLMHKSDIAFRKGRDSEARRCAMCSSLLYGIGMFLSLAFYAMIFALVIIFAKY</sequence>